<feature type="region of interest" description="Disordered" evidence="1">
    <location>
        <begin position="73"/>
        <end position="164"/>
    </location>
</feature>
<evidence type="ECO:0000313" key="3">
    <source>
        <dbReference type="Proteomes" id="UP001153365"/>
    </source>
</evidence>
<dbReference type="PANTHER" id="PTHR46579:SF1">
    <property type="entry name" value="F5_8 TYPE C DOMAIN-CONTAINING PROTEIN"/>
    <property type="match status" value="1"/>
</dbReference>
<feature type="compositionally biased region" description="Basic and acidic residues" evidence="1">
    <location>
        <begin position="114"/>
        <end position="124"/>
    </location>
</feature>
<feature type="compositionally biased region" description="Polar residues" evidence="1">
    <location>
        <begin position="738"/>
        <end position="748"/>
    </location>
</feature>
<feature type="compositionally biased region" description="Low complexity" evidence="1">
    <location>
        <begin position="505"/>
        <end position="519"/>
    </location>
</feature>
<evidence type="ECO:0000256" key="1">
    <source>
        <dbReference type="SAM" id="MobiDB-lite"/>
    </source>
</evidence>
<feature type="region of interest" description="Disordered" evidence="1">
    <location>
        <begin position="504"/>
        <end position="523"/>
    </location>
</feature>
<protein>
    <submittedName>
        <fullName evidence="2">Uncharacterized protein</fullName>
    </submittedName>
</protein>
<name>A0AAV0AND7_PHAPC</name>
<organism evidence="2 3">
    <name type="scientific">Phakopsora pachyrhizi</name>
    <name type="common">Asian soybean rust disease fungus</name>
    <dbReference type="NCBI Taxonomy" id="170000"/>
    <lineage>
        <taxon>Eukaryota</taxon>
        <taxon>Fungi</taxon>
        <taxon>Dikarya</taxon>
        <taxon>Basidiomycota</taxon>
        <taxon>Pucciniomycotina</taxon>
        <taxon>Pucciniomycetes</taxon>
        <taxon>Pucciniales</taxon>
        <taxon>Phakopsoraceae</taxon>
        <taxon>Phakopsora</taxon>
    </lineage>
</organism>
<dbReference type="Proteomes" id="UP001153365">
    <property type="component" value="Unassembled WGS sequence"/>
</dbReference>
<gene>
    <name evidence="2" type="ORF">PPACK8108_LOCUS4966</name>
</gene>
<comment type="caution">
    <text evidence="2">The sequence shown here is derived from an EMBL/GenBank/DDBJ whole genome shotgun (WGS) entry which is preliminary data.</text>
</comment>
<feature type="compositionally biased region" description="Basic and acidic residues" evidence="1">
    <location>
        <begin position="73"/>
        <end position="87"/>
    </location>
</feature>
<keyword evidence="3" id="KW-1185">Reference proteome</keyword>
<proteinExistence type="predicted"/>
<feature type="compositionally biased region" description="Basic and acidic residues" evidence="1">
    <location>
        <begin position="541"/>
        <end position="550"/>
    </location>
</feature>
<accession>A0AAV0AND7</accession>
<dbReference type="PANTHER" id="PTHR46579">
    <property type="entry name" value="F5/8 TYPE C DOMAIN-CONTAINING PROTEIN-RELATED"/>
    <property type="match status" value="1"/>
</dbReference>
<feature type="region of interest" description="Disordered" evidence="1">
    <location>
        <begin position="534"/>
        <end position="559"/>
    </location>
</feature>
<dbReference type="EMBL" id="CALTRL010000960">
    <property type="protein sequence ID" value="CAH7670251.1"/>
    <property type="molecule type" value="Genomic_DNA"/>
</dbReference>
<evidence type="ECO:0000313" key="2">
    <source>
        <dbReference type="EMBL" id="CAH7670251.1"/>
    </source>
</evidence>
<feature type="compositionally biased region" description="Polar residues" evidence="1">
    <location>
        <begin position="307"/>
        <end position="316"/>
    </location>
</feature>
<feature type="region of interest" description="Disordered" evidence="1">
    <location>
        <begin position="733"/>
        <end position="754"/>
    </location>
</feature>
<reference evidence="2" key="1">
    <citation type="submission" date="2022-06" db="EMBL/GenBank/DDBJ databases">
        <authorList>
            <consortium name="SYNGENTA / RWTH Aachen University"/>
        </authorList>
    </citation>
    <scope>NUCLEOTIDE SEQUENCE</scope>
</reference>
<sequence>MSTLRTEEEKTLYIDLASRQCPEIASSWKSKSMPVSTRFKIRKLKSILDFYEVPYPNTPRHPDVVNLYEALKSKENPELNPPSDRKTRSTSAGKLKSSYLLARNHSKKEDEEDHNNSSRKEKMKPTLVIARTITPKPRTLYKRKKVQVNTDKKPAKKPRLGGSLGLEGTVLIESLRNPTSDPTNLPLQSGSQSNATLLALDPSKAKQQNSLSHHWPSESGKAIVTPSKVTMSLNPVDLQQAKGRQGLSVYNPQSTNASNQLAAATAQIFNQDQSVSKSQYMNGSIHFAKTNLSLAPNTHKSAKESESTAGPSTTAPNIPEAHNKPTAATQTIIEDLLGLSPQSMNGGNPMFAAVPNVRSENFETLGSNLTIGDDISPPKHQTPKDAQIFEGATSFRQIHDLSIDRGNSQLISLNRQKSSKRPCSDSLGRPTLNLCSYYEHKAERKKSGPLPQIQCNSLMKNQDFQNATKHQYSLDDWAGNLFNKQDKDGHGTDCRISKACILDQSSSNSNSEPSNFPENGRQTPQDKLEFFVRGASTPDPTSEHTLRCETETISQEPSDGNLRALADLNKRAKFPSSSLDSWPGIPTANILTTTLKTHHMAAACLRMLFTISQNKTTSYDSENLPPPATILEKSSWHQTKDFGTEEDSDGAMDEDSDILMNETYDSVPNFEHDPNAQAAKAKAQQGQSRDLCYCKRSFDRLGDDETDDEAMEVDIAESRTVENIMKLIDELRDPKNSDFPTKSCSPPSRDSAGLELAARSEGQIQAGLLISCAQQAIHSLADEESRAYIETLKDDNSDRSSPDVHHLSEQSCGDDINCAGLSALTLESTSLDSWNEQKLKYAENVVLKAFPQHINTVINWLKIDPSLSVSIACQKCFTVYPDDSTTPDLCVNRTIKGQPAPNLARKIHEIVDSNESLEIEELNQNSKSAIRTCGENLFHRVRNNNQSPLKYFVVQTLPEWLGRLFSREETEKSLDKTAFDSRTPFNPLAQVSDIHKSKTWKSFKGPNDQQFTAGLGNITFAMFIDAINPYGNCCLLDKPSINNLNPDTWPTQNLADHNTWATASRNATTIKERNDILRKQGMSDTDDEPPPQSISAQEIKDLIADATSQNEGFVNINLLATDHSSDETFDPFSSERGWGETWTAPSEVPSWVKQPLPSLGKASHGRLKADEWRNLFTIQLPLILPVYWSEKDPEKCSLFRNFAHLVSLVKCALKQSTSIDIIKEYRHHIHSYLSSSLQLFPHSNLAPNHHMAIHLADCIEDFGPVCAWWSFSMERLMGEAIKASNNNQLGMFD</sequence>
<feature type="region of interest" description="Disordered" evidence="1">
    <location>
        <begin position="297"/>
        <end position="322"/>
    </location>
</feature>